<dbReference type="Gramene" id="TraesSTA6A03G03298540.1">
    <property type="protein sequence ID" value="TraesSTA6A03G03298540.1"/>
    <property type="gene ID" value="TraesSTA6A03G03298540"/>
</dbReference>
<dbReference type="Gramene" id="TraesMAC6A03G03307510.1">
    <property type="protein sequence ID" value="TraesMAC6A03G03307510.1"/>
    <property type="gene ID" value="TraesMAC6A03G03307510"/>
</dbReference>
<accession>A0A3B6NQ22</accession>
<dbReference type="Proteomes" id="UP000019116">
    <property type="component" value="Chromosome 6A"/>
</dbReference>
<reference evidence="1" key="1">
    <citation type="submission" date="2018-08" db="EMBL/GenBank/DDBJ databases">
        <authorList>
            <person name="Rossello M."/>
        </authorList>
    </citation>
    <scope>NUCLEOTIDE SEQUENCE [LARGE SCALE GENOMIC DNA]</scope>
    <source>
        <strain evidence="1">cv. Chinese Spring</strain>
    </source>
</reference>
<dbReference type="Gramene" id="TraesARI6A03G03263580.1">
    <property type="protein sequence ID" value="TraesARI6A03G03263580.1"/>
    <property type="gene ID" value="TraesARI6A03G03263580"/>
</dbReference>
<protein>
    <submittedName>
        <fullName evidence="1">Uncharacterized protein</fullName>
    </submittedName>
</protein>
<dbReference type="Gramene" id="TraesWEE_scaffold_006543_01G000100.1">
    <property type="protein sequence ID" value="TraesWEE_scaffold_006543_01G000100.1"/>
    <property type="gene ID" value="TraesWEE_scaffold_006543_01G000100"/>
</dbReference>
<dbReference type="Gramene" id="TraesCLE_scaffold_012797_01G000100.1">
    <property type="protein sequence ID" value="TraesCLE_scaffold_012797_01G000100.1"/>
    <property type="gene ID" value="TraesCLE_scaffold_012797_01G000100"/>
</dbReference>
<dbReference type="Gramene" id="TraesCS6A02G182700.1">
    <property type="protein sequence ID" value="TraesCS6A02G182700.1"/>
    <property type="gene ID" value="TraesCS6A02G182700"/>
</dbReference>
<evidence type="ECO:0000313" key="2">
    <source>
        <dbReference type="Proteomes" id="UP000019116"/>
    </source>
</evidence>
<proteinExistence type="predicted"/>
<dbReference type="EnsemblPlants" id="TraesCS6A02G182700.1">
    <property type="protein sequence ID" value="TraesCS6A02G182700.1"/>
    <property type="gene ID" value="TraesCS6A02G182700"/>
</dbReference>
<dbReference type="AlphaFoldDB" id="A0A3B6NQ22"/>
<dbReference type="OMA" id="CGYMISC"/>
<organism evidence="1">
    <name type="scientific">Triticum aestivum</name>
    <name type="common">Wheat</name>
    <dbReference type="NCBI Taxonomy" id="4565"/>
    <lineage>
        <taxon>Eukaryota</taxon>
        <taxon>Viridiplantae</taxon>
        <taxon>Streptophyta</taxon>
        <taxon>Embryophyta</taxon>
        <taxon>Tracheophyta</taxon>
        <taxon>Spermatophyta</taxon>
        <taxon>Magnoliopsida</taxon>
        <taxon>Liliopsida</taxon>
        <taxon>Poales</taxon>
        <taxon>Poaceae</taxon>
        <taxon>BOP clade</taxon>
        <taxon>Pooideae</taxon>
        <taxon>Triticodae</taxon>
        <taxon>Triticeae</taxon>
        <taxon>Triticinae</taxon>
        <taxon>Triticum</taxon>
    </lineage>
</organism>
<dbReference type="Gramene" id="TraesCAD_scaffold_016783_01G000200.1">
    <property type="protein sequence ID" value="TraesCAD_scaffold_016783_01G000200.1"/>
    <property type="gene ID" value="TraesCAD_scaffold_016783_01G000200"/>
</dbReference>
<dbReference type="Gramene" id="TraesCS6A03G0454900.1">
    <property type="protein sequence ID" value="TraesCS6A03G0454900.1.CDS"/>
    <property type="gene ID" value="TraesCS6A03G0454900"/>
</dbReference>
<dbReference type="Gramene" id="TraesRN6A0100427500.1">
    <property type="protein sequence ID" value="TraesRN6A0100427500.1"/>
    <property type="gene ID" value="TraesRN6A0100427500"/>
</dbReference>
<dbReference type="Gramene" id="TraesROB_scaffold_016562_01G000200.1">
    <property type="protein sequence ID" value="TraesROB_scaffold_016562_01G000200.1"/>
    <property type="gene ID" value="TraesROB_scaffold_016562_01G000200"/>
</dbReference>
<sequence length="139" mass="15468">MAHQPDTMMDTPSVDRTTEQKFGVANQKFVDDVSRFRGDSGLTEAPTSIQCKCIFPLECGGQVYTWIARSGVNGGHRFYKCVNKDRCGYMISSDCRLSSCPRAQLLANQLVAYCQVVPAHLPLAAYLHRRVIPGEPIEQ</sequence>
<dbReference type="Gramene" id="TraesLDM6A03G03311460.1">
    <property type="protein sequence ID" value="TraesLDM6A03G03311460.1"/>
    <property type="gene ID" value="TraesLDM6A03G03311460"/>
</dbReference>
<dbReference type="Gramene" id="TraesNOR6A03G03339650.1">
    <property type="protein sequence ID" value="TraesNOR6A03G03339650.1"/>
    <property type="gene ID" value="TraesNOR6A03G03339650"/>
</dbReference>
<dbReference type="Gramene" id="TraesJAG6A03G03302400.1">
    <property type="protein sequence ID" value="TraesJAG6A03G03302400.1"/>
    <property type="gene ID" value="TraesJAG6A03G03302400"/>
</dbReference>
<dbReference type="Gramene" id="TraesLAC6A03G03262990.1">
    <property type="protein sequence ID" value="TraesLAC6A03G03262990.1"/>
    <property type="gene ID" value="TraesLAC6A03G03262990"/>
</dbReference>
<name>A0A3B6NQ22_WHEAT</name>
<keyword evidence="2" id="KW-1185">Reference proteome</keyword>
<evidence type="ECO:0000313" key="1">
    <source>
        <dbReference type="EnsemblPlants" id="TraesCS6A02G182700.1"/>
    </source>
</evidence>
<reference evidence="1" key="2">
    <citation type="submission" date="2018-10" db="UniProtKB">
        <authorList>
            <consortium name="EnsemblPlants"/>
        </authorList>
    </citation>
    <scope>IDENTIFICATION</scope>
</reference>